<protein>
    <submittedName>
        <fullName evidence="1">DnaJ domain</fullName>
    </submittedName>
</protein>
<evidence type="ECO:0000313" key="2">
    <source>
        <dbReference type="Proteomes" id="UP001164539"/>
    </source>
</evidence>
<dbReference type="Proteomes" id="UP001164539">
    <property type="component" value="Chromosome 13"/>
</dbReference>
<proteinExistence type="predicted"/>
<accession>A0ACC1WVU5</accession>
<keyword evidence="2" id="KW-1185">Reference proteome</keyword>
<evidence type="ECO:0000313" key="1">
    <source>
        <dbReference type="EMBL" id="KAJ4703207.1"/>
    </source>
</evidence>
<name>A0ACC1WVU5_MELAZ</name>
<dbReference type="EMBL" id="CM051406">
    <property type="protein sequence ID" value="KAJ4703207.1"/>
    <property type="molecule type" value="Genomic_DNA"/>
</dbReference>
<organism evidence="1 2">
    <name type="scientific">Melia azedarach</name>
    <name type="common">Chinaberry tree</name>
    <dbReference type="NCBI Taxonomy" id="155640"/>
    <lineage>
        <taxon>Eukaryota</taxon>
        <taxon>Viridiplantae</taxon>
        <taxon>Streptophyta</taxon>
        <taxon>Embryophyta</taxon>
        <taxon>Tracheophyta</taxon>
        <taxon>Spermatophyta</taxon>
        <taxon>Magnoliopsida</taxon>
        <taxon>eudicotyledons</taxon>
        <taxon>Gunneridae</taxon>
        <taxon>Pentapetalae</taxon>
        <taxon>rosids</taxon>
        <taxon>malvids</taxon>
        <taxon>Sapindales</taxon>
        <taxon>Meliaceae</taxon>
        <taxon>Melia</taxon>
    </lineage>
</organism>
<comment type="caution">
    <text evidence="1">The sequence shown here is derived from an EMBL/GenBank/DDBJ whole genome shotgun (WGS) entry which is preliminary data.</text>
</comment>
<reference evidence="1 2" key="1">
    <citation type="journal article" date="2023" name="Science">
        <title>Complex scaffold remodeling in plant triterpene biosynthesis.</title>
        <authorList>
            <person name="De La Pena R."/>
            <person name="Hodgson H."/>
            <person name="Liu J.C."/>
            <person name="Stephenson M.J."/>
            <person name="Martin A.C."/>
            <person name="Owen C."/>
            <person name="Harkess A."/>
            <person name="Leebens-Mack J."/>
            <person name="Jimenez L.E."/>
            <person name="Osbourn A."/>
            <person name="Sattely E.S."/>
        </authorList>
    </citation>
    <scope>NUCLEOTIDE SEQUENCE [LARGE SCALE GENOMIC DNA]</scope>
    <source>
        <strain evidence="2">cv. JPN11</strain>
        <tissue evidence="1">Leaf</tissue>
    </source>
</reference>
<sequence length="141" mass="15539">MLHPDKNPSVAADGAFKLIRSAHDILTNPEKRKAYDGRFSRKKAKNAVSSGSRTPTTDDKKFSRDGSHKATNASSGFTKTKPPGNCSSRRKTYSARVVTCDRDGRRKIIITRNCKDKEVRFGSNTDSSLLGIVFLMQSTVS</sequence>
<gene>
    <name evidence="1" type="ORF">OWV82_023138</name>
</gene>